<dbReference type="Pfam" id="PF13676">
    <property type="entry name" value="TIR_2"/>
    <property type="match status" value="1"/>
</dbReference>
<evidence type="ECO:0000256" key="1">
    <source>
        <dbReference type="SAM" id="MobiDB-lite"/>
    </source>
</evidence>
<feature type="region of interest" description="Disordered" evidence="1">
    <location>
        <begin position="427"/>
        <end position="459"/>
    </location>
</feature>
<dbReference type="SMART" id="SM00255">
    <property type="entry name" value="TIR"/>
    <property type="match status" value="1"/>
</dbReference>
<evidence type="ECO:0000313" key="4">
    <source>
        <dbReference type="Proteomes" id="UP001058872"/>
    </source>
</evidence>
<dbReference type="AlphaFoldDB" id="A0AAE9ST31"/>
<protein>
    <submittedName>
        <fullName evidence="3">Toll/interleukin-1 receptor domain-containing protein</fullName>
    </submittedName>
</protein>
<proteinExistence type="predicted"/>
<feature type="domain" description="TIR" evidence="2">
    <location>
        <begin position="4"/>
        <end position="130"/>
    </location>
</feature>
<accession>A0AAE9ST31</accession>
<keyword evidence="3" id="KW-0675">Receptor</keyword>
<dbReference type="RefSeq" id="WP_257178695.1">
    <property type="nucleotide sequence ID" value="NZ_CP028989.1"/>
</dbReference>
<dbReference type="SUPFAM" id="SSF52200">
    <property type="entry name" value="Toll/Interleukin receptor TIR domain"/>
    <property type="match status" value="1"/>
</dbReference>
<name>A0AAE9ST31_9BRAD</name>
<dbReference type="InterPro" id="IPR000157">
    <property type="entry name" value="TIR_dom"/>
</dbReference>
<evidence type="ECO:0000313" key="3">
    <source>
        <dbReference type="EMBL" id="UUO64351.1"/>
    </source>
</evidence>
<dbReference type="EMBL" id="CP028989">
    <property type="protein sequence ID" value="UUO64351.1"/>
    <property type="molecule type" value="Genomic_DNA"/>
</dbReference>
<sequence>MVALRDSVFISHATPEDNAFTLWLGGRLTALGYHVFADILRLKGGDDWERILEDAIRQRAKRFLLVATPGGIQKQGVRNEINLAVETAKKIGDGGFIVPLRLAAYPPPLQIAQTQYINFEKGWAQGLAELLPLLEEANVPKHTAPEETKAWQSLQLKDARSITNGPEQLVSNWLKVTSLPTSIAFFDFKSGIALGSAQKARADCPLPIALHNRGFLSFAPLHQLQEYFGPNLPIEVIDTCDIDTFLSKGWHSQHLAPKDCRPKFTDIVRRALDAHFSSKGLRSFEYASGRLAWWATARHATLDQHTFAWDSLRGRRQLVGRSEKRGFYWHYAVNCIARTNPLRHVRVTGRVVFTSNGSDLIGDTRRLHRMRRTFCKGWRNDKWRDLLLAFWYWMSDGAEFLDIALGEGNAMRLSLPPHLFTAPFGISSPSDALQDDQDDDLLTDYDDDTDDSEEGDGVD</sequence>
<reference evidence="3" key="1">
    <citation type="submission" date="2018-04" db="EMBL/GenBank/DDBJ databases">
        <title>Genomes of Endosymbiotic and Endophytic Bradyrhizobium Publication status.</title>
        <authorList>
            <person name="Guha S."/>
            <person name="Jorrin B."/>
            <person name="Sarkar M."/>
            <person name="Poole P.S."/>
            <person name="DasGupta M."/>
        </authorList>
    </citation>
    <scope>NUCLEOTIDE SEQUENCE</scope>
    <source>
        <strain evidence="3">WBOS16</strain>
    </source>
</reference>
<dbReference type="GO" id="GO:0007165">
    <property type="term" value="P:signal transduction"/>
    <property type="evidence" value="ECO:0007669"/>
    <property type="project" value="InterPro"/>
</dbReference>
<organism evidence="3 4">
    <name type="scientific">Bradyrhizobium betae</name>
    <dbReference type="NCBI Taxonomy" id="244734"/>
    <lineage>
        <taxon>Bacteria</taxon>
        <taxon>Pseudomonadati</taxon>
        <taxon>Pseudomonadota</taxon>
        <taxon>Alphaproteobacteria</taxon>
        <taxon>Hyphomicrobiales</taxon>
        <taxon>Nitrobacteraceae</taxon>
        <taxon>Bradyrhizobium</taxon>
    </lineage>
</organism>
<dbReference type="PROSITE" id="PS50104">
    <property type="entry name" value="TIR"/>
    <property type="match status" value="1"/>
</dbReference>
<feature type="compositionally biased region" description="Acidic residues" evidence="1">
    <location>
        <begin position="433"/>
        <end position="459"/>
    </location>
</feature>
<gene>
    <name evidence="3" type="ORF">DCM83_03390</name>
</gene>
<evidence type="ECO:0000259" key="2">
    <source>
        <dbReference type="PROSITE" id="PS50104"/>
    </source>
</evidence>
<dbReference type="InterPro" id="IPR035897">
    <property type="entry name" value="Toll_tir_struct_dom_sf"/>
</dbReference>
<dbReference type="Proteomes" id="UP001058872">
    <property type="component" value="Chromosome"/>
</dbReference>
<dbReference type="Gene3D" id="3.40.50.10140">
    <property type="entry name" value="Toll/interleukin-1 receptor homology (TIR) domain"/>
    <property type="match status" value="1"/>
</dbReference>